<keyword evidence="2" id="KW-1185">Reference proteome</keyword>
<evidence type="ECO:0000313" key="1">
    <source>
        <dbReference type="EMBL" id="SFN61473.1"/>
    </source>
</evidence>
<sequence>MVEPASSSSVIFGPMLRAFTWLYDTWRSKSREALEERRRAYSQHFEPAYKRLETIHTNYLTSFHKFYDLCRKFETPPLDLLHQFQQFGMEYATWREDLRNFSMVTRELVKSFRRPDEKEAIEAFREAVVDYFNVSIPSREFHHWPSWFTDFIRDFETHVREGRSPWDAEYRGIEAKDPKGTFIMRLRAAYESELPAKWSAVAAAKAKVQAVFNK</sequence>
<dbReference type="OrthoDB" id="9976647at2"/>
<dbReference type="EMBL" id="FOVJ01000002">
    <property type="protein sequence ID" value="SFN61473.1"/>
    <property type="molecule type" value="Genomic_DNA"/>
</dbReference>
<protein>
    <submittedName>
        <fullName evidence="1">Uncharacterized protein</fullName>
    </submittedName>
</protein>
<reference evidence="2" key="1">
    <citation type="submission" date="2016-10" db="EMBL/GenBank/DDBJ databases">
        <authorList>
            <person name="Varghese N."/>
        </authorList>
    </citation>
    <scope>NUCLEOTIDE SEQUENCE [LARGE SCALE GENOMIC DNA]</scope>
    <source>
        <strain evidence="2">Nsp8</strain>
    </source>
</reference>
<evidence type="ECO:0000313" key="2">
    <source>
        <dbReference type="Proteomes" id="UP000183107"/>
    </source>
</evidence>
<accession>A0A1I5AGB3</accession>
<dbReference type="RefSeq" id="WP_074796016.1">
    <property type="nucleotide sequence ID" value="NZ_FOVJ01000002.1"/>
</dbReference>
<gene>
    <name evidence="1" type="ORF">SAMN05216386_1372</name>
</gene>
<dbReference type="AlphaFoldDB" id="A0A1I5AGB3"/>
<dbReference type="Proteomes" id="UP000183107">
    <property type="component" value="Unassembled WGS sequence"/>
</dbReference>
<name>A0A1I5AGB3_9PROT</name>
<organism evidence="1 2">
    <name type="scientific">Nitrosospira briensis</name>
    <dbReference type="NCBI Taxonomy" id="35799"/>
    <lineage>
        <taxon>Bacteria</taxon>
        <taxon>Pseudomonadati</taxon>
        <taxon>Pseudomonadota</taxon>
        <taxon>Betaproteobacteria</taxon>
        <taxon>Nitrosomonadales</taxon>
        <taxon>Nitrosomonadaceae</taxon>
        <taxon>Nitrosospira</taxon>
    </lineage>
</organism>
<proteinExistence type="predicted"/>